<proteinExistence type="predicted"/>
<evidence type="ECO:0000313" key="2">
    <source>
        <dbReference type="EMBL" id="KAG7383955.1"/>
    </source>
</evidence>
<keyword evidence="3" id="KW-1185">Reference proteome</keyword>
<organism evidence="2 3">
    <name type="scientific">Phytophthora pseudosyringae</name>
    <dbReference type="NCBI Taxonomy" id="221518"/>
    <lineage>
        <taxon>Eukaryota</taxon>
        <taxon>Sar</taxon>
        <taxon>Stramenopiles</taxon>
        <taxon>Oomycota</taxon>
        <taxon>Peronosporomycetes</taxon>
        <taxon>Peronosporales</taxon>
        <taxon>Peronosporaceae</taxon>
        <taxon>Phytophthora</taxon>
    </lineage>
</organism>
<dbReference type="EMBL" id="JAGDFM010000161">
    <property type="protein sequence ID" value="KAG7383955.1"/>
    <property type="molecule type" value="Genomic_DNA"/>
</dbReference>
<name>A0A8T1VRH5_9STRA</name>
<dbReference type="OrthoDB" id="107313at2759"/>
<accession>A0A8T1VRH5</accession>
<comment type="caution">
    <text evidence="2">The sequence shown here is derived from an EMBL/GenBank/DDBJ whole genome shotgun (WGS) entry which is preliminary data.</text>
</comment>
<dbReference type="AlphaFoldDB" id="A0A8T1VRH5"/>
<protein>
    <submittedName>
        <fullName evidence="2">Uncharacterized protein</fullName>
    </submittedName>
</protein>
<evidence type="ECO:0000256" key="1">
    <source>
        <dbReference type="SAM" id="MobiDB-lite"/>
    </source>
</evidence>
<evidence type="ECO:0000313" key="3">
    <source>
        <dbReference type="Proteomes" id="UP000694044"/>
    </source>
</evidence>
<dbReference type="Proteomes" id="UP000694044">
    <property type="component" value="Unassembled WGS sequence"/>
</dbReference>
<sequence>MDDRVLYPPNRRELIDAVTSNVMQRFAETPSSRPQSVPFSVQKSQLRGVHVAVHSPREATSPLTYQVDAAAQIRIAANFSDEVAYCRARSREHQARHNMKQLKKMQDLETSIRQLR</sequence>
<reference evidence="2" key="1">
    <citation type="submission" date="2021-02" db="EMBL/GenBank/DDBJ databases">
        <authorList>
            <person name="Palmer J.M."/>
        </authorList>
    </citation>
    <scope>NUCLEOTIDE SEQUENCE</scope>
    <source>
        <strain evidence="2">SCRP734</strain>
    </source>
</reference>
<feature type="region of interest" description="Disordered" evidence="1">
    <location>
        <begin position="92"/>
        <end position="116"/>
    </location>
</feature>
<gene>
    <name evidence="2" type="ORF">PHYPSEUDO_003174</name>
</gene>